<evidence type="ECO:0000313" key="1">
    <source>
        <dbReference type="EMBL" id="EPI08713.1"/>
    </source>
</evidence>
<dbReference type="RefSeq" id="WP_016627325.1">
    <property type="nucleotide sequence ID" value="NZ_KE351874.1"/>
</dbReference>
<comment type="caution">
    <text evidence="1">The sequence shown here is derived from an EMBL/GenBank/DDBJ whole genome shotgun (WGS) entry which is preliminary data.</text>
</comment>
<gene>
    <name evidence="1" type="ORF">D358_01488</name>
</gene>
<dbReference type="Proteomes" id="UP000015750">
    <property type="component" value="Unassembled WGS sequence"/>
</dbReference>
<accession>A0ABC9TLF8</accession>
<dbReference type="EMBL" id="ATIR01000044">
    <property type="protein sequence ID" value="EPI08713.1"/>
    <property type="molecule type" value="Genomic_DNA"/>
</dbReference>
<dbReference type="AlphaFoldDB" id="A0ABC9TLF8"/>
<reference evidence="1 2" key="1">
    <citation type="submission" date="2013-06" db="EMBL/GenBank/DDBJ databases">
        <authorList>
            <person name="Weinstock G."/>
            <person name="Sodergren E."/>
            <person name="Lobos E.A."/>
            <person name="Fulton L."/>
            <person name="Fulton R."/>
            <person name="Courtney L."/>
            <person name="Fronick C."/>
            <person name="O'Laughlin M."/>
            <person name="Godfrey J."/>
            <person name="Wilson R.M."/>
            <person name="Miner T."/>
            <person name="Farmer C."/>
            <person name="Delehaunty K."/>
            <person name="Cordes M."/>
            <person name="Minx P."/>
            <person name="Tomlinson C."/>
            <person name="Chen J."/>
            <person name="Wollam A."/>
            <person name="Pepin K.H."/>
            <person name="Bhonagiri V."/>
            <person name="Zhang X."/>
            <person name="Warren W."/>
            <person name="Mitreva M."/>
            <person name="Mardis E.R."/>
            <person name="Wilson R.K."/>
        </authorList>
    </citation>
    <scope>NUCLEOTIDE SEQUENCE [LARGE SCALE GENOMIC DNA]</scope>
    <source>
        <strain evidence="1 2">RP2S-4</strain>
    </source>
</reference>
<name>A0ABC9TLF8_ENTFL</name>
<evidence type="ECO:0000313" key="2">
    <source>
        <dbReference type="Proteomes" id="UP000015750"/>
    </source>
</evidence>
<organism evidence="1 2">
    <name type="scientific">Enterococcus faecalis RP2S-4</name>
    <dbReference type="NCBI Taxonomy" id="1244145"/>
    <lineage>
        <taxon>Bacteria</taxon>
        <taxon>Bacillati</taxon>
        <taxon>Bacillota</taxon>
        <taxon>Bacilli</taxon>
        <taxon>Lactobacillales</taxon>
        <taxon>Enterococcaceae</taxon>
        <taxon>Enterococcus</taxon>
    </lineage>
</organism>
<protein>
    <submittedName>
        <fullName evidence="1">Uncharacterized protein</fullName>
    </submittedName>
</protein>
<sequence length="101" mass="11512">MKTKIENKQMHFFEINDPYLAVIAAKDEKRCLEIYTEVVSDVENEEVFYTEMQSIDKYTALKLVAESYIEDGGKVGIEEAFNQLENLSQDGELLIIAGSLL</sequence>
<proteinExistence type="predicted"/>